<evidence type="ECO:0000256" key="7">
    <source>
        <dbReference type="ARBA" id="ARBA00023254"/>
    </source>
</evidence>
<name>A0A9P7RCL2_9PEZI</name>
<dbReference type="InterPro" id="IPR039057">
    <property type="entry name" value="Spo22/ZIP4"/>
</dbReference>
<accession>A0A9P7RCL2</accession>
<dbReference type="GO" id="GO:0008270">
    <property type="term" value="F:zinc ion binding"/>
    <property type="evidence" value="ECO:0007669"/>
    <property type="project" value="InterPro"/>
</dbReference>
<evidence type="ECO:0000256" key="3">
    <source>
        <dbReference type="ARBA" id="ARBA00023015"/>
    </source>
</evidence>
<dbReference type="EMBL" id="JAESDN010000003">
    <property type="protein sequence ID" value="KAG7053536.1"/>
    <property type="molecule type" value="Genomic_DNA"/>
</dbReference>
<keyword evidence="4" id="KW-0238">DNA-binding</keyword>
<feature type="region of interest" description="Disordered" evidence="8">
    <location>
        <begin position="67"/>
        <end position="121"/>
    </location>
</feature>
<keyword evidence="6" id="KW-0539">Nucleus</keyword>
<reference evidence="10" key="1">
    <citation type="submission" date="2021-05" db="EMBL/GenBank/DDBJ databases">
        <title>Comparative genomics of three Colletotrichum scovillei strains and genetic complementation revealed genes involved fungal growth and virulence on chili pepper.</title>
        <authorList>
            <person name="Hsieh D.-K."/>
            <person name="Chuang S.-C."/>
            <person name="Chen C.-Y."/>
            <person name="Chao Y.-T."/>
            <person name="Lu M.-Y.J."/>
            <person name="Lee M.-H."/>
            <person name="Shih M.-C."/>
        </authorList>
    </citation>
    <scope>NUCLEOTIDE SEQUENCE</scope>
    <source>
        <strain evidence="10">Coll-153</strain>
    </source>
</reference>
<comment type="subcellular location">
    <subcellularLocation>
        <location evidence="1">Nucleus</location>
    </subcellularLocation>
</comment>
<dbReference type="Proteomes" id="UP000699042">
    <property type="component" value="Unassembled WGS sequence"/>
</dbReference>
<proteinExistence type="predicted"/>
<keyword evidence="11" id="KW-1185">Reference proteome</keyword>
<dbReference type="GO" id="GO:0000981">
    <property type="term" value="F:DNA-binding transcription factor activity, RNA polymerase II-specific"/>
    <property type="evidence" value="ECO:0007669"/>
    <property type="project" value="InterPro"/>
</dbReference>
<organism evidence="10 11">
    <name type="scientific">Colletotrichum scovillei</name>
    <dbReference type="NCBI Taxonomy" id="1209932"/>
    <lineage>
        <taxon>Eukaryota</taxon>
        <taxon>Fungi</taxon>
        <taxon>Dikarya</taxon>
        <taxon>Ascomycota</taxon>
        <taxon>Pezizomycotina</taxon>
        <taxon>Sordariomycetes</taxon>
        <taxon>Hypocreomycetidae</taxon>
        <taxon>Glomerellales</taxon>
        <taxon>Glomerellaceae</taxon>
        <taxon>Colletotrichum</taxon>
        <taxon>Colletotrichum acutatum species complex</taxon>
    </lineage>
</organism>
<comment type="caution">
    <text evidence="10">The sequence shown here is derived from an EMBL/GenBank/DDBJ whole genome shotgun (WGS) entry which is preliminary data.</text>
</comment>
<evidence type="ECO:0000256" key="1">
    <source>
        <dbReference type="ARBA" id="ARBA00004123"/>
    </source>
</evidence>
<evidence type="ECO:0000256" key="4">
    <source>
        <dbReference type="ARBA" id="ARBA00023125"/>
    </source>
</evidence>
<dbReference type="Pfam" id="PF08631">
    <property type="entry name" value="SPO22"/>
    <property type="match status" value="1"/>
</dbReference>
<feature type="domain" description="ERT1/acuK family PAS" evidence="9">
    <location>
        <begin position="387"/>
        <end position="460"/>
    </location>
</feature>
<feature type="compositionally biased region" description="Polar residues" evidence="8">
    <location>
        <begin position="93"/>
        <end position="109"/>
    </location>
</feature>
<dbReference type="PANTHER" id="PTHR40375:SF2">
    <property type="entry name" value="SPORULATION-SPECIFIC PROTEIN 22"/>
    <property type="match status" value="1"/>
</dbReference>
<dbReference type="GO" id="GO:0051321">
    <property type="term" value="P:meiotic cell cycle"/>
    <property type="evidence" value="ECO:0007669"/>
    <property type="project" value="UniProtKB-KW"/>
</dbReference>
<evidence type="ECO:0000313" key="10">
    <source>
        <dbReference type="EMBL" id="KAG7053536.1"/>
    </source>
</evidence>
<evidence type="ECO:0000256" key="5">
    <source>
        <dbReference type="ARBA" id="ARBA00023163"/>
    </source>
</evidence>
<feature type="region of interest" description="Disordered" evidence="8">
    <location>
        <begin position="1"/>
        <end position="42"/>
    </location>
</feature>
<dbReference type="CDD" id="cd00067">
    <property type="entry name" value="GAL4"/>
    <property type="match status" value="1"/>
</dbReference>
<protein>
    <submittedName>
        <fullName evidence="10">Transcriptional regulator</fullName>
    </submittedName>
</protein>
<feature type="compositionally biased region" description="Basic and acidic residues" evidence="8">
    <location>
        <begin position="1"/>
        <end position="23"/>
    </location>
</feature>
<dbReference type="PANTHER" id="PTHR40375">
    <property type="entry name" value="SPORULATION-SPECIFIC PROTEIN 22"/>
    <property type="match status" value="1"/>
</dbReference>
<keyword evidence="2" id="KW-0479">Metal-binding</keyword>
<dbReference type="InterPro" id="IPR056751">
    <property type="entry name" value="PAS_13"/>
</dbReference>
<evidence type="ECO:0000256" key="6">
    <source>
        <dbReference type="ARBA" id="ARBA00023242"/>
    </source>
</evidence>
<gene>
    <name evidence="10" type="ORF">JMJ77_000623</name>
</gene>
<keyword evidence="5" id="KW-0804">Transcription</keyword>
<evidence type="ECO:0000313" key="11">
    <source>
        <dbReference type="Proteomes" id="UP000699042"/>
    </source>
</evidence>
<evidence type="ECO:0000256" key="2">
    <source>
        <dbReference type="ARBA" id="ARBA00022723"/>
    </source>
</evidence>
<dbReference type="Pfam" id="PF24990">
    <property type="entry name" value="PAS_13"/>
    <property type="match status" value="1"/>
</dbReference>
<feature type="compositionally biased region" description="Basic and acidic residues" evidence="8">
    <location>
        <begin position="67"/>
        <end position="78"/>
    </location>
</feature>
<dbReference type="GO" id="GO:0090173">
    <property type="term" value="P:regulation of synaptonemal complex assembly"/>
    <property type="evidence" value="ECO:0007669"/>
    <property type="project" value="InterPro"/>
</dbReference>
<dbReference type="GO" id="GO:0005634">
    <property type="term" value="C:nucleus"/>
    <property type="evidence" value="ECO:0007669"/>
    <property type="project" value="UniProtKB-SubCell"/>
</dbReference>
<sequence>MPENGKDVKSEAQDDKEKRDKTENNGGHAHSAKSPKKRRKVNHACVYCRRSERPCTRCIKRNIGHLCHDEPRDADSKKAKSSHAPSAVDESETTQSELTRSSIDQSATGSMGPPPPFDRKASAFGAAVLGQGNPLHLVSPGAGTGMAGNGSNMNQFAGFSDAWLTAQNHYHDMQSYHPNNYLIAPEVTHEFNLLNDFLQTSLLDDGGIVSDESQNSPAFSRTAGANDMLPTFGNHNGNNRAGTGNGNNALSQMLPPQNLEQGKAISRPGSIVQGDKDKAREYYLQAADPSGNDTPEERMDRVLKAKYEAGLLKPFNYVKGYARLGTYLDGHIAASSKQKILRTIDRFRPKFREKAQALTDMELLYVEMWFEKQLMEYDRVFASMAVPACCWRRTGEIFRGNNEMAELLHVPVENLRDGKISLHEILTEESLVRYWEEFGTIAFDPAHDTLLTACTLKNPDDKATDPVVHCCFSFMIQRDNHKIPTLISPKSNNTIDKINSFATFSQALSTRLPSANDTLSIDALLAELNPKLETIIRFSGSPRAKSQRVELDKRGTELWNLCTRQRRDNVGGAAAAPAARKKLLLRSRTYAFFMISVARGVSGGAEPQLADVVHVMKLALKAGKTCLDDGSTSSSALKLAETAWKTDNFPVMEFMYSKGHLQPNALDPSSAEKMTEILFEIGKDLSKKEDFGMAVRWLERGYDIINAQDLSLLSRDAIELRLSVCQALIHALLGLDTPESSEKALDLVSYIESEIGEKPVVLLLRLELLQKAPAEVFDIEAYADILRRMVRSFNFSEAHFKLLVHHARKLHDKSPTLATSVVDGMLRGTIVSSGREEWVERLVLLRIWMETTQRDGMRAIEGLMGVLTGLQDNLSKPFGASTAVGALTLIWKKIEANYNQGHFDFADGWCQIALQPLFQNGGPANMSRLGRKLILCALGRNDAEMARQVFHSMSEAAQNEPMTRYLMYKAALRSSDQELAAQCLERVALSAAGDPNFLYACVLEAQQAGDRVCAMQAMKQLVEKFEFSEGSPIHLPALLRCNIRLAVSVVESEKGARERQSAVEEILVLFEGAVEAIQRGPTDKDGNRLFTVKELDWFCQNAYNLGLKHSDNWDVKHLIRLYNSCLTIAKHYPEDLPAEAASDLALRTMFCDFIAAAALISLARTEDNVEQQLQHYLVMRRHVVAYNAALEKQMSDGLDTRLKSDLTAKLATLMVFDFEAAIALKKTDELGFIIRTAVTCRDELEKMKGDRLAKYIRCMFHAVLPLDAALGQRLMKQAVDVARDSRKSQHPFPAEELEWLVTVGFNQAVDAYNVRQDDECNTWADLALNLAHYADDGGVLEKTVQENRMKLKFDLP</sequence>
<evidence type="ECO:0000259" key="9">
    <source>
        <dbReference type="Pfam" id="PF24990"/>
    </source>
</evidence>
<keyword evidence="3" id="KW-0805">Transcription regulation</keyword>
<dbReference type="GO" id="GO:0003677">
    <property type="term" value="F:DNA binding"/>
    <property type="evidence" value="ECO:0007669"/>
    <property type="project" value="UniProtKB-KW"/>
</dbReference>
<evidence type="ECO:0000256" key="8">
    <source>
        <dbReference type="SAM" id="MobiDB-lite"/>
    </source>
</evidence>
<dbReference type="InterPro" id="IPR013940">
    <property type="entry name" value="Spo22/ZIP4/TEX11"/>
</dbReference>
<dbReference type="InterPro" id="IPR001138">
    <property type="entry name" value="Zn2Cys6_DnaBD"/>
</dbReference>
<feature type="compositionally biased region" description="Basic residues" evidence="8">
    <location>
        <begin position="30"/>
        <end position="42"/>
    </location>
</feature>
<keyword evidence="7" id="KW-0469">Meiosis</keyword>